<dbReference type="Pfam" id="PF00814">
    <property type="entry name" value="TsaD"/>
    <property type="match status" value="1"/>
</dbReference>
<evidence type="ECO:0000313" key="2">
    <source>
        <dbReference type="EMBL" id="HGV54992.1"/>
    </source>
</evidence>
<dbReference type="CDD" id="cd24032">
    <property type="entry name" value="ASKHA_NBD_TsaB"/>
    <property type="match status" value="1"/>
</dbReference>
<keyword evidence="2" id="KW-0808">Transferase</keyword>
<dbReference type="GO" id="GO:0016740">
    <property type="term" value="F:transferase activity"/>
    <property type="evidence" value="ECO:0007669"/>
    <property type="project" value="UniProtKB-KW"/>
</dbReference>
<comment type="caution">
    <text evidence="2">The sequence shown here is derived from an EMBL/GenBank/DDBJ whole genome shotgun (WGS) entry which is preliminary data.</text>
</comment>
<dbReference type="EMBL" id="DSZU01000044">
    <property type="protein sequence ID" value="HGV54992.1"/>
    <property type="molecule type" value="Genomic_DNA"/>
</dbReference>
<proteinExistence type="predicted"/>
<protein>
    <submittedName>
        <fullName evidence="2">tRNA (Adenosine(37)-N6)-threonylcarbamoyltransferase complex dimerization subunit type 1 TsaB</fullName>
    </submittedName>
</protein>
<dbReference type="Gene3D" id="3.30.420.40">
    <property type="match status" value="2"/>
</dbReference>
<dbReference type="InterPro" id="IPR000905">
    <property type="entry name" value="Gcp-like_dom"/>
</dbReference>
<dbReference type="NCBIfam" id="TIGR03725">
    <property type="entry name" value="T6A_YeaZ"/>
    <property type="match status" value="1"/>
</dbReference>
<accession>A0A832LVU4</accession>
<dbReference type="GO" id="GO:0002949">
    <property type="term" value="P:tRNA threonylcarbamoyladenosine modification"/>
    <property type="evidence" value="ECO:0007669"/>
    <property type="project" value="InterPro"/>
</dbReference>
<gene>
    <name evidence="2" type="primary">tsaB</name>
    <name evidence="2" type="ORF">ENT73_02725</name>
</gene>
<dbReference type="InterPro" id="IPR022496">
    <property type="entry name" value="T6A_TsaB"/>
</dbReference>
<organism evidence="2">
    <name type="scientific">Caldimicrobium thiodismutans</name>
    <dbReference type="NCBI Taxonomy" id="1653476"/>
    <lineage>
        <taxon>Bacteria</taxon>
        <taxon>Pseudomonadati</taxon>
        <taxon>Thermodesulfobacteriota</taxon>
        <taxon>Thermodesulfobacteria</taxon>
        <taxon>Thermodesulfobacteriales</taxon>
        <taxon>Thermodesulfobacteriaceae</taxon>
        <taxon>Caldimicrobium</taxon>
    </lineage>
</organism>
<reference evidence="2" key="1">
    <citation type="journal article" date="2020" name="mSystems">
        <title>Genome- and Community-Level Interaction Insights into Carbon Utilization and Element Cycling Functions of Hydrothermarchaeota in Hydrothermal Sediment.</title>
        <authorList>
            <person name="Zhou Z."/>
            <person name="Liu Y."/>
            <person name="Xu W."/>
            <person name="Pan J."/>
            <person name="Luo Z.H."/>
            <person name="Li M."/>
        </authorList>
    </citation>
    <scope>NUCLEOTIDE SEQUENCE [LARGE SCALE GENOMIC DNA]</scope>
    <source>
        <strain evidence="2">SpSt-605</strain>
    </source>
</reference>
<evidence type="ECO:0000259" key="1">
    <source>
        <dbReference type="Pfam" id="PF00814"/>
    </source>
</evidence>
<sequence>MEAPLILALETSGKTGGIALYKETLLGEINFSAKESYSKILFQNIPLLLERCGLKFEDIKLIAVDIGPGSFTGLRIGLSLVKALALVYDFPILPLNSLEVLAFRCYEASLPILSLVDAYTQEVYVGLYRFEEGQLKSLKDPTLLPYKELPKLIEEKTLFVSETLEKWEDYLSRKLGPLMVKPSFKVSLRASLLSELAWVKFKQGLLSPLRAEEVLPLYLKPSEAERKKCYPIS</sequence>
<dbReference type="SUPFAM" id="SSF53067">
    <property type="entry name" value="Actin-like ATPase domain"/>
    <property type="match status" value="2"/>
</dbReference>
<feature type="domain" description="Gcp-like" evidence="1">
    <location>
        <begin position="33"/>
        <end position="149"/>
    </location>
</feature>
<name>A0A832LVU4_9BACT</name>
<dbReference type="InterPro" id="IPR043129">
    <property type="entry name" value="ATPase_NBD"/>
</dbReference>
<dbReference type="AlphaFoldDB" id="A0A832LVU4"/>